<feature type="compositionally biased region" description="Low complexity" evidence="1">
    <location>
        <begin position="1"/>
        <end position="14"/>
    </location>
</feature>
<dbReference type="Pfam" id="PF11004">
    <property type="entry name" value="Kdo_hydroxy"/>
    <property type="match status" value="1"/>
</dbReference>
<sequence>MPEATALTPATAPTRSASGGNLDLIRPQPYTTWAPQVTPEERATLRRELEQGAVLYFPNLKFHFEPGEERFLDARYSDGKSKNINLRANDTAVRGAQGTQQDLSDLYKLIRRYAESSESLIRTLFPEYIPHMTRAGDLAASQRDRRPPGQLAQGRHPPARRFLPLQPDAGQAPAARVPQHRPRRAARMARGRAVRRFRAEICPEDPRHVARPGGADEAAAHHQAQTLGIRPPHAAAARPGQGRPGLPARRAAAGIPLPARFDLDRVQRPVAARRHARARDDGADHLPRAAGDFRPHALARGGAGAHARTADAGVLSG</sequence>
<dbReference type="AlphaFoldDB" id="A0A375FZT1"/>
<reference evidence="2" key="1">
    <citation type="submission" date="2018-01" db="EMBL/GenBank/DDBJ databases">
        <authorList>
            <person name="Clerissi C."/>
        </authorList>
    </citation>
    <scope>NUCLEOTIDE SEQUENCE</scope>
    <source>
        <strain evidence="2">Cupriavidus oxalaticus LMG 2235</strain>
    </source>
</reference>
<dbReference type="EMBL" id="OGUS01000109">
    <property type="protein sequence ID" value="SPC11049.1"/>
    <property type="molecule type" value="Genomic_DNA"/>
</dbReference>
<feature type="compositionally biased region" description="Low complexity" evidence="1">
    <location>
        <begin position="296"/>
        <end position="317"/>
    </location>
</feature>
<gene>
    <name evidence="2" type="ORF">CO2235_10434</name>
</gene>
<feature type="region of interest" description="Disordered" evidence="1">
    <location>
        <begin position="1"/>
        <end position="23"/>
    </location>
</feature>
<proteinExistence type="predicted"/>
<organism evidence="2">
    <name type="scientific">Cupriavidus oxalaticus</name>
    <dbReference type="NCBI Taxonomy" id="96344"/>
    <lineage>
        <taxon>Bacteria</taxon>
        <taxon>Pseudomonadati</taxon>
        <taxon>Pseudomonadota</taxon>
        <taxon>Betaproteobacteria</taxon>
        <taxon>Burkholderiales</taxon>
        <taxon>Burkholderiaceae</taxon>
        <taxon>Cupriavidus</taxon>
    </lineage>
</organism>
<protein>
    <submittedName>
        <fullName evidence="2">Uncharacterized protein</fullName>
    </submittedName>
</protein>
<feature type="compositionally biased region" description="Basic residues" evidence="1">
    <location>
        <begin position="178"/>
        <end position="191"/>
    </location>
</feature>
<name>A0A375FZT1_9BURK</name>
<comment type="caution">
    <text evidence="2">The sequence shown here is derived from an EMBL/GenBank/DDBJ whole genome shotgun (WGS) entry which is preliminary data.</text>
</comment>
<accession>A0A375FZT1</accession>
<evidence type="ECO:0000256" key="1">
    <source>
        <dbReference type="SAM" id="MobiDB-lite"/>
    </source>
</evidence>
<feature type="compositionally biased region" description="Low complexity" evidence="1">
    <location>
        <begin position="228"/>
        <end position="249"/>
    </location>
</feature>
<dbReference type="InterPro" id="IPR021266">
    <property type="entry name" value="Kdo_hydroxlase"/>
</dbReference>
<feature type="region of interest" description="Disordered" evidence="1">
    <location>
        <begin position="137"/>
        <end position="191"/>
    </location>
</feature>
<evidence type="ECO:0000313" key="2">
    <source>
        <dbReference type="EMBL" id="SPC11049.1"/>
    </source>
</evidence>
<feature type="region of interest" description="Disordered" evidence="1">
    <location>
        <begin position="205"/>
        <end position="249"/>
    </location>
</feature>
<dbReference type="Proteomes" id="UP000256862">
    <property type="component" value="Chromosome CO2235"/>
</dbReference>
<feature type="compositionally biased region" description="Basic and acidic residues" evidence="1">
    <location>
        <begin position="278"/>
        <end position="295"/>
    </location>
</feature>
<feature type="region of interest" description="Disordered" evidence="1">
    <location>
        <begin position="270"/>
        <end position="317"/>
    </location>
</feature>